<evidence type="ECO:0000256" key="1">
    <source>
        <dbReference type="SAM" id="MobiDB-lite"/>
    </source>
</evidence>
<dbReference type="RefSeq" id="XP_031574642.1">
    <property type="nucleotide sequence ID" value="XM_031718782.1"/>
</dbReference>
<gene>
    <name evidence="3" type="primary">LOC116308376</name>
</gene>
<name>A0A6P8J4N4_ACTTE</name>
<keyword evidence="2" id="KW-1185">Reference proteome</keyword>
<protein>
    <submittedName>
        <fullName evidence="3">Uncharacterized protein LOC116308376</fullName>
    </submittedName>
</protein>
<organism evidence="2 3">
    <name type="scientific">Actinia tenebrosa</name>
    <name type="common">Australian red waratah sea anemone</name>
    <dbReference type="NCBI Taxonomy" id="6105"/>
    <lineage>
        <taxon>Eukaryota</taxon>
        <taxon>Metazoa</taxon>
        <taxon>Cnidaria</taxon>
        <taxon>Anthozoa</taxon>
        <taxon>Hexacorallia</taxon>
        <taxon>Actiniaria</taxon>
        <taxon>Actiniidae</taxon>
        <taxon>Actinia</taxon>
    </lineage>
</organism>
<dbReference type="AlphaFoldDB" id="A0A6P8J4N4"/>
<sequence>MIMATFEGISQVHVDVIDGRRTNKVVKKWSEQQTDLFAAVLSLRSSKDGEQSSWAEELENLAVKKSSNEKLFREIQTSLEEELVKIDQSFRDNDEEATFSVPQLRAKYKWLKREWKIIQSKLNYGLQAEEMKIPGWYKLLDPVFSVYQNVNKDEPRQRPSMVIENGSLQNGESHVDKDSHAATKKRNIVSALNRPESFETERVETAQPRINKPPNDILSSEIPRVDPIVIVRVPNNNTATSRDGQTFQRLTRARSEDSTSESPPRKAMRLDGSNERINEVGPSLSPGINPISRVCKSESDRYVEIIKHLLDAEERRERMFVGFQKEQAEANRQHEIKMAQFFAQCLSQQQVLSQGINQILHSLSKNTDKK</sequence>
<feature type="region of interest" description="Disordered" evidence="1">
    <location>
        <begin position="248"/>
        <end position="269"/>
    </location>
</feature>
<evidence type="ECO:0000313" key="2">
    <source>
        <dbReference type="Proteomes" id="UP000515163"/>
    </source>
</evidence>
<dbReference type="KEGG" id="aten:116308376"/>
<accession>A0A6P8J4N4</accession>
<dbReference type="GeneID" id="116308376"/>
<proteinExistence type="predicted"/>
<dbReference type="Proteomes" id="UP000515163">
    <property type="component" value="Unplaced"/>
</dbReference>
<dbReference type="InParanoid" id="A0A6P8J4N4"/>
<dbReference type="OrthoDB" id="5965379at2759"/>
<reference evidence="3" key="1">
    <citation type="submission" date="2025-08" db="UniProtKB">
        <authorList>
            <consortium name="RefSeq"/>
        </authorList>
    </citation>
    <scope>IDENTIFICATION</scope>
    <source>
        <tissue evidence="3">Tentacle</tissue>
    </source>
</reference>
<evidence type="ECO:0000313" key="3">
    <source>
        <dbReference type="RefSeq" id="XP_031574642.1"/>
    </source>
</evidence>
<feature type="region of interest" description="Disordered" evidence="1">
    <location>
        <begin position="197"/>
        <end position="218"/>
    </location>
</feature>